<dbReference type="EnsemblPlants" id="PGSC0003DMT400096691">
    <property type="protein sequence ID" value="PGSC0003DMT400096691"/>
    <property type="gene ID" value="PGSC0003DMG400046262"/>
</dbReference>
<accession>M1DZ12</accession>
<feature type="region of interest" description="Disordered" evidence="1">
    <location>
        <begin position="17"/>
        <end position="40"/>
    </location>
</feature>
<dbReference type="InParanoid" id="M1DZ12"/>
<dbReference type="PaxDb" id="4113-PGSC0003DMT400096691"/>
<name>M1DZ12_SOLTU</name>
<reference evidence="3" key="1">
    <citation type="journal article" date="2011" name="Nature">
        <title>Genome sequence and analysis of the tuber crop potato.</title>
        <authorList>
            <consortium name="The Potato Genome Sequencing Consortium"/>
        </authorList>
    </citation>
    <scope>NUCLEOTIDE SEQUENCE [LARGE SCALE GENOMIC DNA]</scope>
    <source>
        <strain evidence="3">cv. DM1-3 516 R44</strain>
    </source>
</reference>
<protein>
    <submittedName>
        <fullName evidence="2">Uncharacterized protein</fullName>
    </submittedName>
</protein>
<dbReference type="HOGENOM" id="CLU_2390306_0_0_1"/>
<dbReference type="AlphaFoldDB" id="M1DZ12"/>
<evidence type="ECO:0000313" key="2">
    <source>
        <dbReference type="EnsemblPlants" id="PGSC0003DMT400096691"/>
    </source>
</evidence>
<organism evidence="2 3">
    <name type="scientific">Solanum tuberosum</name>
    <name type="common">Potato</name>
    <dbReference type="NCBI Taxonomy" id="4113"/>
    <lineage>
        <taxon>Eukaryota</taxon>
        <taxon>Viridiplantae</taxon>
        <taxon>Streptophyta</taxon>
        <taxon>Embryophyta</taxon>
        <taxon>Tracheophyta</taxon>
        <taxon>Spermatophyta</taxon>
        <taxon>Magnoliopsida</taxon>
        <taxon>eudicotyledons</taxon>
        <taxon>Gunneridae</taxon>
        <taxon>Pentapetalae</taxon>
        <taxon>asterids</taxon>
        <taxon>lamiids</taxon>
        <taxon>Solanales</taxon>
        <taxon>Solanaceae</taxon>
        <taxon>Solanoideae</taxon>
        <taxon>Solaneae</taxon>
        <taxon>Solanum</taxon>
    </lineage>
</organism>
<dbReference type="Proteomes" id="UP000011115">
    <property type="component" value="Unassembled WGS sequence"/>
</dbReference>
<reference evidence="2" key="2">
    <citation type="submission" date="2015-06" db="UniProtKB">
        <authorList>
            <consortium name="EnsemblPlants"/>
        </authorList>
    </citation>
    <scope>IDENTIFICATION</scope>
    <source>
        <strain evidence="2">DM1-3 516 R44</strain>
    </source>
</reference>
<evidence type="ECO:0000313" key="3">
    <source>
        <dbReference type="Proteomes" id="UP000011115"/>
    </source>
</evidence>
<sequence length="94" mass="10834">MPFGSWAVGREVRPENLRSESEGLRVKRRRRGEREEVARFRQRSSGVIPTIYVRRFRVGENEGEKSKFGKRAGASRQPVRPKRGSEAQPLGRRA</sequence>
<evidence type="ECO:0000256" key="1">
    <source>
        <dbReference type="SAM" id="MobiDB-lite"/>
    </source>
</evidence>
<dbReference type="Gramene" id="PGSC0003DMT400096691">
    <property type="protein sequence ID" value="PGSC0003DMT400096691"/>
    <property type="gene ID" value="PGSC0003DMG400046262"/>
</dbReference>
<feature type="region of interest" description="Disordered" evidence="1">
    <location>
        <begin position="62"/>
        <end position="94"/>
    </location>
</feature>
<keyword evidence="3" id="KW-1185">Reference proteome</keyword>
<proteinExistence type="predicted"/>